<evidence type="ECO:0000256" key="1">
    <source>
        <dbReference type="SAM" id="MobiDB-lite"/>
    </source>
</evidence>
<dbReference type="AlphaFoldDB" id="A0A0C9UED7"/>
<keyword evidence="3" id="KW-1185">Reference proteome</keyword>
<name>A0A0C9UED7_SPHS4</name>
<feature type="compositionally biased region" description="Basic and acidic residues" evidence="1">
    <location>
        <begin position="8"/>
        <end position="23"/>
    </location>
</feature>
<reference evidence="2 3" key="1">
    <citation type="submission" date="2014-06" db="EMBL/GenBank/DDBJ databases">
        <title>Evolutionary Origins and Diversification of the Mycorrhizal Mutualists.</title>
        <authorList>
            <consortium name="DOE Joint Genome Institute"/>
            <consortium name="Mycorrhizal Genomics Consortium"/>
            <person name="Kohler A."/>
            <person name="Kuo A."/>
            <person name="Nagy L.G."/>
            <person name="Floudas D."/>
            <person name="Copeland A."/>
            <person name="Barry K.W."/>
            <person name="Cichocki N."/>
            <person name="Veneault-Fourrey C."/>
            <person name="LaButti K."/>
            <person name="Lindquist E.A."/>
            <person name="Lipzen A."/>
            <person name="Lundell T."/>
            <person name="Morin E."/>
            <person name="Murat C."/>
            <person name="Riley R."/>
            <person name="Ohm R."/>
            <person name="Sun H."/>
            <person name="Tunlid A."/>
            <person name="Henrissat B."/>
            <person name="Grigoriev I.V."/>
            <person name="Hibbett D.S."/>
            <person name="Martin F."/>
        </authorList>
    </citation>
    <scope>NUCLEOTIDE SEQUENCE [LARGE SCALE GENOMIC DNA]</scope>
    <source>
        <strain evidence="2 3">SS14</strain>
    </source>
</reference>
<dbReference type="HOGENOM" id="CLU_2051144_0_0_1"/>
<evidence type="ECO:0000313" key="3">
    <source>
        <dbReference type="Proteomes" id="UP000054279"/>
    </source>
</evidence>
<feature type="compositionally biased region" description="Basic and acidic residues" evidence="1">
    <location>
        <begin position="54"/>
        <end position="68"/>
    </location>
</feature>
<feature type="region of interest" description="Disordered" evidence="1">
    <location>
        <begin position="1"/>
        <end position="104"/>
    </location>
</feature>
<evidence type="ECO:0000313" key="2">
    <source>
        <dbReference type="EMBL" id="KIJ27362.1"/>
    </source>
</evidence>
<dbReference type="EMBL" id="KN837338">
    <property type="protein sequence ID" value="KIJ27362.1"/>
    <property type="molecule type" value="Genomic_DNA"/>
</dbReference>
<accession>A0A0C9UED7</accession>
<proteinExistence type="predicted"/>
<sequence length="120" mass="13159">MTTSGKNGTDERTNGQWNDDGRAAAEATSHRITVKGQTPMDGCGDRTASSSVDGEQRTDDEQRPEVVRWRCTTKGFTSDGDGEREEWRRRAGGSGTTMTDGWRWNDDDGRAAAMTALKTI</sequence>
<organism evidence="2 3">
    <name type="scientific">Sphaerobolus stellatus (strain SS14)</name>
    <dbReference type="NCBI Taxonomy" id="990650"/>
    <lineage>
        <taxon>Eukaryota</taxon>
        <taxon>Fungi</taxon>
        <taxon>Dikarya</taxon>
        <taxon>Basidiomycota</taxon>
        <taxon>Agaricomycotina</taxon>
        <taxon>Agaricomycetes</taxon>
        <taxon>Phallomycetidae</taxon>
        <taxon>Geastrales</taxon>
        <taxon>Sphaerobolaceae</taxon>
        <taxon>Sphaerobolus</taxon>
    </lineage>
</organism>
<gene>
    <name evidence="2" type="ORF">M422DRAFT_271505</name>
</gene>
<protein>
    <submittedName>
        <fullName evidence="2">Unplaced genomic scaffold SPHSTscaffold_263, whole genome shotgun sequence</fullName>
    </submittedName>
</protein>
<dbReference type="Proteomes" id="UP000054279">
    <property type="component" value="Unassembled WGS sequence"/>
</dbReference>